<evidence type="ECO:0000256" key="2">
    <source>
        <dbReference type="ARBA" id="ARBA00022801"/>
    </source>
</evidence>
<dbReference type="InterPro" id="IPR036514">
    <property type="entry name" value="SGNH_hydro_sf"/>
</dbReference>
<dbReference type="Pfam" id="PF00657">
    <property type="entry name" value="Lipase_GDSL"/>
    <property type="match status" value="1"/>
</dbReference>
<organism evidence="6 7">
    <name type="scientific">Nepenthes gracilis</name>
    <name type="common">Slender pitcher plant</name>
    <dbReference type="NCBI Taxonomy" id="150966"/>
    <lineage>
        <taxon>Eukaryota</taxon>
        <taxon>Viridiplantae</taxon>
        <taxon>Streptophyta</taxon>
        <taxon>Embryophyta</taxon>
        <taxon>Tracheophyta</taxon>
        <taxon>Spermatophyta</taxon>
        <taxon>Magnoliopsida</taxon>
        <taxon>eudicotyledons</taxon>
        <taxon>Gunneridae</taxon>
        <taxon>Pentapetalae</taxon>
        <taxon>Caryophyllales</taxon>
        <taxon>Nepenthaceae</taxon>
        <taxon>Nepenthes</taxon>
    </lineage>
</organism>
<dbReference type="InterPro" id="IPR001087">
    <property type="entry name" value="GDSL"/>
</dbReference>
<reference evidence="6" key="1">
    <citation type="submission" date="2023-05" db="EMBL/GenBank/DDBJ databases">
        <title>Nepenthes gracilis genome sequencing.</title>
        <authorList>
            <person name="Fukushima K."/>
        </authorList>
    </citation>
    <scope>NUCLEOTIDE SEQUENCE</scope>
    <source>
        <strain evidence="6">SING2019-196</strain>
    </source>
</reference>
<keyword evidence="7" id="KW-1185">Reference proteome</keyword>
<evidence type="ECO:0000256" key="1">
    <source>
        <dbReference type="ARBA" id="ARBA00008668"/>
    </source>
</evidence>
<dbReference type="Gene3D" id="3.40.50.1110">
    <property type="entry name" value="SGNH hydrolase"/>
    <property type="match status" value="1"/>
</dbReference>
<comment type="similarity">
    <text evidence="1">Belongs to the 'GDSL' lipolytic enzyme family.</text>
</comment>
<dbReference type="AlphaFoldDB" id="A0AAD3SG94"/>
<evidence type="ECO:0000256" key="4">
    <source>
        <dbReference type="ARBA" id="ARBA00023098"/>
    </source>
</evidence>
<dbReference type="PANTHER" id="PTHR46020:SF32">
    <property type="entry name" value="GDSL ESTERASE_LIPASE"/>
    <property type="match status" value="1"/>
</dbReference>
<evidence type="ECO:0008006" key="8">
    <source>
        <dbReference type="Google" id="ProtNLM"/>
    </source>
</evidence>
<feature type="signal peptide" evidence="5">
    <location>
        <begin position="1"/>
        <end position="28"/>
    </location>
</feature>
<evidence type="ECO:0000256" key="3">
    <source>
        <dbReference type="ARBA" id="ARBA00022963"/>
    </source>
</evidence>
<dbReference type="GO" id="GO:0016042">
    <property type="term" value="P:lipid catabolic process"/>
    <property type="evidence" value="ECO:0007669"/>
    <property type="project" value="UniProtKB-KW"/>
</dbReference>
<gene>
    <name evidence="6" type="ORF">Nepgr_012066</name>
</gene>
<protein>
    <recommendedName>
        <fullName evidence="8">GDSL esterase/lipase</fullName>
    </recommendedName>
</protein>
<keyword evidence="2" id="KW-0378">Hydrolase</keyword>
<name>A0AAD3SG94_NEPGR</name>
<comment type="caution">
    <text evidence="6">The sequence shown here is derived from an EMBL/GenBank/DDBJ whole genome shotgun (WGS) entry which is preliminary data.</text>
</comment>
<evidence type="ECO:0000313" key="7">
    <source>
        <dbReference type="Proteomes" id="UP001279734"/>
    </source>
</evidence>
<keyword evidence="5" id="KW-0732">Signal</keyword>
<dbReference type="Proteomes" id="UP001279734">
    <property type="component" value="Unassembled WGS sequence"/>
</dbReference>
<feature type="chain" id="PRO_5042252946" description="GDSL esterase/lipase" evidence="5">
    <location>
        <begin position="29"/>
        <end position="350"/>
    </location>
</feature>
<dbReference type="GO" id="GO:0016788">
    <property type="term" value="F:hydrolase activity, acting on ester bonds"/>
    <property type="evidence" value="ECO:0007669"/>
    <property type="project" value="InterPro"/>
</dbReference>
<evidence type="ECO:0000256" key="5">
    <source>
        <dbReference type="SAM" id="SignalP"/>
    </source>
</evidence>
<keyword evidence="4" id="KW-0443">Lipid metabolism</keyword>
<evidence type="ECO:0000313" key="6">
    <source>
        <dbReference type="EMBL" id="GMH10225.1"/>
    </source>
</evidence>
<sequence>MDKQKKQPLLLLSLFVPLGILRMQCVDASSNGVNKLFVFGDSYADSGNLNKSTYSSWKPPYGITYPGYPSGRFSNGRILVDYIATYYGIPSPVAYEERESGTTEYGVNFAFGGAGVFKTLFPVPNITGQIDLLQQLIDDKQTPYSQTDLLTSLAVVFVSGDDYIYYAVSHAGSLQGLAAYANSVINQLVLDLKRIHDLGVPNVLVSGLGPLGCLPPATADSSYTSCNSQVNGFPLFHNQLLFKSLEKLNFQSMEPVFFLLDLYDAFLAAIQGHVHLPDGGILEFENRLKPCCQGVDAFNFCGDTVGGQPMYTVCPDPQSYFFWDVFHPTQQGWYGAYLVIQPFLPQFTET</sequence>
<dbReference type="EMBL" id="BSYO01000010">
    <property type="protein sequence ID" value="GMH10225.1"/>
    <property type="molecule type" value="Genomic_DNA"/>
</dbReference>
<keyword evidence="3" id="KW-0442">Lipid degradation</keyword>
<accession>A0AAD3SG94</accession>
<proteinExistence type="inferred from homology"/>
<dbReference type="PANTHER" id="PTHR46020">
    <property type="entry name" value="OSJNBB0059K02.9 PROTEIN"/>
    <property type="match status" value="1"/>
</dbReference>